<dbReference type="Gene3D" id="3.90.78.10">
    <property type="entry name" value="UDP-N-acetylenolpyruvoylglucosamine reductase, C-terminal domain"/>
    <property type="match status" value="1"/>
</dbReference>
<evidence type="ECO:0000256" key="2">
    <source>
        <dbReference type="SAM" id="MobiDB-lite"/>
    </source>
</evidence>
<dbReference type="AlphaFoldDB" id="A0AAP0BYZ8"/>
<dbReference type="GO" id="GO:0071555">
    <property type="term" value="P:cell wall organization"/>
    <property type="evidence" value="ECO:0007669"/>
    <property type="project" value="TreeGrafter"/>
</dbReference>
<feature type="domain" description="UDP-N-acetylenolpyruvoylglucosamine reductase C-terminal" evidence="3">
    <location>
        <begin position="205"/>
        <end position="298"/>
    </location>
</feature>
<sequence>MDINLSVADAAIFQSMLLKCPASFQDSLSRFDAKFDQLKQSGYFDVTPPAVPPPSPPAPTLPVPLSQAAQLVPSPPSSPPSPTSLPQSALAPSAPALSPPSAVAPPFLPAWAPVTPSDPFLLLVIAPPPSLLLLLTTTPPDQPNSLLQQIFFSTAPPRHLTAHATATSYQKLFWREIKEPDEPITLLQFELEDKLNLKDGWSVTVLRQRRKTQPIGERSAGSVFRNPAGLGVTAGELIDIAGLKGLKIGGAKVSELHANFIVNTGGATAKEVLALISTIKERVDQMFGIELMEEIRYVPYSSS</sequence>
<dbReference type="HAMAP" id="MF_00037">
    <property type="entry name" value="MurB"/>
    <property type="match status" value="1"/>
</dbReference>
<dbReference type="PANTHER" id="PTHR21071:SF4">
    <property type="entry name" value="UDP-N-ACETYLENOLPYRUVOYLGLUCOSAMINE REDUCTASE"/>
    <property type="match status" value="1"/>
</dbReference>
<protein>
    <recommendedName>
        <fullName evidence="3">UDP-N-acetylenolpyruvoylglucosamine reductase C-terminal domain-containing protein</fullName>
    </recommendedName>
</protein>
<name>A0AAP0BYZ8_9ASPA</name>
<organism evidence="4 5">
    <name type="scientific">Platanthera zijinensis</name>
    <dbReference type="NCBI Taxonomy" id="2320716"/>
    <lineage>
        <taxon>Eukaryota</taxon>
        <taxon>Viridiplantae</taxon>
        <taxon>Streptophyta</taxon>
        <taxon>Embryophyta</taxon>
        <taxon>Tracheophyta</taxon>
        <taxon>Spermatophyta</taxon>
        <taxon>Magnoliopsida</taxon>
        <taxon>Liliopsida</taxon>
        <taxon>Asparagales</taxon>
        <taxon>Orchidaceae</taxon>
        <taxon>Orchidoideae</taxon>
        <taxon>Orchideae</taxon>
        <taxon>Orchidinae</taxon>
        <taxon>Platanthera</taxon>
    </lineage>
</organism>
<dbReference type="GO" id="GO:0008762">
    <property type="term" value="F:UDP-N-acetylmuramate dehydrogenase activity"/>
    <property type="evidence" value="ECO:0007669"/>
    <property type="project" value="InterPro"/>
</dbReference>
<comment type="caution">
    <text evidence="4">The sequence shown here is derived from an EMBL/GenBank/DDBJ whole genome shotgun (WGS) entry which is preliminary data.</text>
</comment>
<keyword evidence="5" id="KW-1185">Reference proteome</keyword>
<gene>
    <name evidence="4" type="ORF">KSP39_PZI003642</name>
</gene>
<dbReference type="GO" id="GO:0050660">
    <property type="term" value="F:flavin adenine dinucleotide binding"/>
    <property type="evidence" value="ECO:0007669"/>
    <property type="project" value="TreeGrafter"/>
</dbReference>
<dbReference type="EMBL" id="JBBWWQ010000003">
    <property type="protein sequence ID" value="KAK8952564.1"/>
    <property type="molecule type" value="Genomic_DNA"/>
</dbReference>
<evidence type="ECO:0000256" key="1">
    <source>
        <dbReference type="ARBA" id="ARBA00001974"/>
    </source>
</evidence>
<evidence type="ECO:0000313" key="4">
    <source>
        <dbReference type="EMBL" id="KAK8952564.1"/>
    </source>
</evidence>
<reference evidence="4 5" key="1">
    <citation type="journal article" date="2022" name="Nat. Plants">
        <title>Genomes of leafy and leafless Platanthera orchids illuminate the evolution of mycoheterotrophy.</title>
        <authorList>
            <person name="Li M.H."/>
            <person name="Liu K.W."/>
            <person name="Li Z."/>
            <person name="Lu H.C."/>
            <person name="Ye Q.L."/>
            <person name="Zhang D."/>
            <person name="Wang J.Y."/>
            <person name="Li Y.F."/>
            <person name="Zhong Z.M."/>
            <person name="Liu X."/>
            <person name="Yu X."/>
            <person name="Liu D.K."/>
            <person name="Tu X.D."/>
            <person name="Liu B."/>
            <person name="Hao Y."/>
            <person name="Liao X.Y."/>
            <person name="Jiang Y.T."/>
            <person name="Sun W.H."/>
            <person name="Chen J."/>
            <person name="Chen Y.Q."/>
            <person name="Ai Y."/>
            <person name="Zhai J.W."/>
            <person name="Wu S.S."/>
            <person name="Zhou Z."/>
            <person name="Hsiao Y.Y."/>
            <person name="Wu W.L."/>
            <person name="Chen Y.Y."/>
            <person name="Lin Y.F."/>
            <person name="Hsu J.L."/>
            <person name="Li C.Y."/>
            <person name="Wang Z.W."/>
            <person name="Zhao X."/>
            <person name="Zhong W.Y."/>
            <person name="Ma X.K."/>
            <person name="Ma L."/>
            <person name="Huang J."/>
            <person name="Chen G.Z."/>
            <person name="Huang M.Z."/>
            <person name="Huang L."/>
            <person name="Peng D.H."/>
            <person name="Luo Y.B."/>
            <person name="Zou S.Q."/>
            <person name="Chen S.P."/>
            <person name="Lan S."/>
            <person name="Tsai W.C."/>
            <person name="Van de Peer Y."/>
            <person name="Liu Z.J."/>
        </authorList>
    </citation>
    <scope>NUCLEOTIDE SEQUENCE [LARGE SCALE GENOMIC DNA]</scope>
    <source>
        <strain evidence="4">Lor287</strain>
    </source>
</reference>
<dbReference type="InterPro" id="IPR003170">
    <property type="entry name" value="MurB"/>
</dbReference>
<dbReference type="InterPro" id="IPR036635">
    <property type="entry name" value="MurB_C_sf"/>
</dbReference>
<dbReference type="GO" id="GO:0005829">
    <property type="term" value="C:cytosol"/>
    <property type="evidence" value="ECO:0007669"/>
    <property type="project" value="TreeGrafter"/>
</dbReference>
<proteinExistence type="inferred from homology"/>
<feature type="compositionally biased region" description="Low complexity" evidence="2">
    <location>
        <begin position="84"/>
        <end position="96"/>
    </location>
</feature>
<dbReference type="Pfam" id="PF02873">
    <property type="entry name" value="MurB_C"/>
    <property type="match status" value="1"/>
</dbReference>
<dbReference type="SUPFAM" id="SSF56194">
    <property type="entry name" value="Uridine diphospho-N-Acetylenolpyruvylglucosamine reductase, MurB, C-terminal domain"/>
    <property type="match status" value="1"/>
</dbReference>
<dbReference type="InterPro" id="IPR011601">
    <property type="entry name" value="MurB_C"/>
</dbReference>
<accession>A0AAP0BYZ8</accession>
<feature type="region of interest" description="Disordered" evidence="2">
    <location>
        <begin position="68"/>
        <end position="96"/>
    </location>
</feature>
<evidence type="ECO:0000313" key="5">
    <source>
        <dbReference type="Proteomes" id="UP001418222"/>
    </source>
</evidence>
<feature type="compositionally biased region" description="Pro residues" evidence="2">
    <location>
        <begin position="73"/>
        <end position="83"/>
    </location>
</feature>
<dbReference type="Proteomes" id="UP001418222">
    <property type="component" value="Unassembled WGS sequence"/>
</dbReference>
<evidence type="ECO:0000259" key="3">
    <source>
        <dbReference type="Pfam" id="PF02873"/>
    </source>
</evidence>
<comment type="cofactor">
    <cofactor evidence="1">
        <name>FAD</name>
        <dbReference type="ChEBI" id="CHEBI:57692"/>
    </cofactor>
</comment>
<dbReference type="PANTHER" id="PTHR21071">
    <property type="entry name" value="UDP-N-ACETYLENOLPYRUVOYLGLUCOSAMINE REDUCTASE"/>
    <property type="match status" value="1"/>
</dbReference>